<dbReference type="AlphaFoldDB" id="A0A9N9HFE9"/>
<dbReference type="Proteomes" id="UP000789570">
    <property type="component" value="Unassembled WGS sequence"/>
</dbReference>
<dbReference type="EMBL" id="CAJVPQ010005509">
    <property type="protein sequence ID" value="CAG8671351.1"/>
    <property type="molecule type" value="Genomic_DNA"/>
</dbReference>
<evidence type="ECO:0000313" key="7">
    <source>
        <dbReference type="Proteomes" id="UP000789570"/>
    </source>
</evidence>
<accession>A0A9N9HFE9</accession>
<keyword evidence="4" id="KW-0472">Membrane</keyword>
<dbReference type="GO" id="GO:0016740">
    <property type="term" value="F:transferase activity"/>
    <property type="evidence" value="ECO:0007669"/>
    <property type="project" value="UniProtKB-KW"/>
</dbReference>
<evidence type="ECO:0000256" key="1">
    <source>
        <dbReference type="ARBA" id="ARBA00006721"/>
    </source>
</evidence>
<reference evidence="6" key="1">
    <citation type="submission" date="2021-06" db="EMBL/GenBank/DDBJ databases">
        <authorList>
            <person name="Kallberg Y."/>
            <person name="Tangrot J."/>
            <person name="Rosling A."/>
        </authorList>
    </citation>
    <scope>NUCLEOTIDE SEQUENCE</scope>
    <source>
        <strain evidence="6">UK204</strain>
    </source>
</reference>
<keyword evidence="2" id="KW-0328">Glycosyltransferase</keyword>
<feature type="domain" description="Glycosyl transferase family 25" evidence="5">
    <location>
        <begin position="57"/>
        <end position="179"/>
    </location>
</feature>
<dbReference type="PANTHER" id="PTHR10730:SF53">
    <property type="entry name" value="GLYCOSYLTRANSFERASE 25 FAMILY MEMBER"/>
    <property type="match status" value="1"/>
</dbReference>
<evidence type="ECO:0000256" key="2">
    <source>
        <dbReference type="ARBA" id="ARBA00022676"/>
    </source>
</evidence>
<dbReference type="PANTHER" id="PTHR10730">
    <property type="entry name" value="PROCOLLAGEN-LYSINE,2-OXOGLUTARATE 5-DIOXYGENASE/GLYCOSYLTRANSFERASE 25 FAMILY MEMBER"/>
    <property type="match status" value="1"/>
</dbReference>
<organism evidence="6 7">
    <name type="scientific">Funneliformis caledonium</name>
    <dbReference type="NCBI Taxonomy" id="1117310"/>
    <lineage>
        <taxon>Eukaryota</taxon>
        <taxon>Fungi</taxon>
        <taxon>Fungi incertae sedis</taxon>
        <taxon>Mucoromycota</taxon>
        <taxon>Glomeromycotina</taxon>
        <taxon>Glomeromycetes</taxon>
        <taxon>Glomerales</taxon>
        <taxon>Glomeraceae</taxon>
        <taxon>Funneliformis</taxon>
    </lineage>
</organism>
<feature type="transmembrane region" description="Helical" evidence="4">
    <location>
        <begin position="6"/>
        <end position="30"/>
    </location>
</feature>
<dbReference type="CDD" id="cd06532">
    <property type="entry name" value="Glyco_transf_25"/>
    <property type="match status" value="1"/>
</dbReference>
<comment type="similarity">
    <text evidence="1">Belongs to the glycosyltransferase 25 family.</text>
</comment>
<keyword evidence="4" id="KW-0812">Transmembrane</keyword>
<name>A0A9N9HFE9_9GLOM</name>
<keyword evidence="4" id="KW-1133">Transmembrane helix</keyword>
<sequence length="284" mass="33223">MTILTAKVFLFALLLTASISTLFYIVLYPLQGNNDRENKPETCQRVEEKLNKSLFFDKIYVIHLERRDDRKERMTKLFKQLNLDYTFFPAIDADSNEVETYYQQTNGTLHRAAIACWLSHLKVYQTIVDNRLQNALIFEDDIDMEMDIEEQLRVITQHLPRYWEMLYVGHCSQENLREPYNHPNLYISTRPSCTHAYAVSFIGAWLLLRELANVVYPIDVELVQLIEPGKIKSFSIEPPLAAQWRDGVPSDVSVNDPLYTPYYLNNSTLKYLNIIEYPSFDSSD</sequence>
<dbReference type="OrthoDB" id="47375at2759"/>
<keyword evidence="7" id="KW-1185">Reference proteome</keyword>
<dbReference type="Pfam" id="PF01755">
    <property type="entry name" value="Glyco_transf_25"/>
    <property type="match status" value="1"/>
</dbReference>
<proteinExistence type="inferred from homology"/>
<evidence type="ECO:0000256" key="3">
    <source>
        <dbReference type="ARBA" id="ARBA00022679"/>
    </source>
</evidence>
<evidence type="ECO:0000259" key="5">
    <source>
        <dbReference type="Pfam" id="PF01755"/>
    </source>
</evidence>
<gene>
    <name evidence="6" type="ORF">FCALED_LOCUS12035</name>
</gene>
<evidence type="ECO:0000313" key="6">
    <source>
        <dbReference type="EMBL" id="CAG8671351.1"/>
    </source>
</evidence>
<protein>
    <submittedName>
        <fullName evidence="6">2926_t:CDS:1</fullName>
    </submittedName>
</protein>
<comment type="caution">
    <text evidence="6">The sequence shown here is derived from an EMBL/GenBank/DDBJ whole genome shotgun (WGS) entry which is preliminary data.</text>
</comment>
<keyword evidence="3" id="KW-0808">Transferase</keyword>
<dbReference type="InterPro" id="IPR050757">
    <property type="entry name" value="Collagen_mod_GT25"/>
</dbReference>
<dbReference type="InterPro" id="IPR002654">
    <property type="entry name" value="Glyco_trans_25"/>
</dbReference>
<evidence type="ECO:0000256" key="4">
    <source>
        <dbReference type="SAM" id="Phobius"/>
    </source>
</evidence>